<gene>
    <name evidence="2" type="primary">107368293</name>
</gene>
<evidence type="ECO:0000256" key="1">
    <source>
        <dbReference type="SAM" id="MobiDB-lite"/>
    </source>
</evidence>
<dbReference type="Proteomes" id="UP000015104">
    <property type="component" value="Unassembled WGS sequence"/>
</dbReference>
<dbReference type="KEGG" id="tut:107368293"/>
<reference evidence="3" key="1">
    <citation type="submission" date="2011-08" db="EMBL/GenBank/DDBJ databases">
        <authorList>
            <person name="Rombauts S."/>
        </authorList>
    </citation>
    <scope>NUCLEOTIDE SEQUENCE</scope>
    <source>
        <strain evidence="3">London</strain>
    </source>
</reference>
<dbReference type="GO" id="GO:0006364">
    <property type="term" value="P:rRNA processing"/>
    <property type="evidence" value="ECO:0007669"/>
    <property type="project" value="InterPro"/>
</dbReference>
<dbReference type="OrthoDB" id="418445at2759"/>
<dbReference type="InterPro" id="IPR000238">
    <property type="entry name" value="RbfA"/>
</dbReference>
<protein>
    <recommendedName>
        <fullName evidence="4">Ribosome-binding factor A, mitochondrial</fullName>
    </recommendedName>
</protein>
<accession>T1KXX7</accession>
<dbReference type="Pfam" id="PF02033">
    <property type="entry name" value="RBFA"/>
    <property type="match status" value="1"/>
</dbReference>
<dbReference type="HOGENOM" id="CLU_652715_0_0_1"/>
<evidence type="ECO:0008006" key="4">
    <source>
        <dbReference type="Google" id="ProtNLM"/>
    </source>
</evidence>
<dbReference type="PANTHER" id="PTHR14725:SF0">
    <property type="entry name" value="RIBOSOME-BINDING FACTOR A, MITOCHONDRIAL-RELATED"/>
    <property type="match status" value="1"/>
</dbReference>
<evidence type="ECO:0000313" key="3">
    <source>
        <dbReference type="Proteomes" id="UP000015104"/>
    </source>
</evidence>
<dbReference type="InterPro" id="IPR039212">
    <property type="entry name" value="RBFA_mitochondrial"/>
</dbReference>
<dbReference type="EMBL" id="CAEY01000697">
    <property type="status" value="NOT_ANNOTATED_CDS"/>
    <property type="molecule type" value="Genomic_DNA"/>
</dbReference>
<dbReference type="SUPFAM" id="SSF89919">
    <property type="entry name" value="Ribosome-binding factor A, RbfA"/>
    <property type="match status" value="1"/>
</dbReference>
<name>T1KXX7_TETUR</name>
<dbReference type="eggNOG" id="KOG4700">
    <property type="taxonomic scope" value="Eukaryota"/>
</dbReference>
<dbReference type="Gene3D" id="3.30.300.20">
    <property type="match status" value="1"/>
</dbReference>
<dbReference type="STRING" id="32264.T1KXX7"/>
<dbReference type="OMA" id="MNDPAQN"/>
<keyword evidence="3" id="KW-1185">Reference proteome</keyword>
<dbReference type="InterPro" id="IPR015946">
    <property type="entry name" value="KH_dom-like_a/b"/>
</dbReference>
<reference evidence="2" key="2">
    <citation type="submission" date="2015-06" db="UniProtKB">
        <authorList>
            <consortium name="EnsemblMetazoa"/>
        </authorList>
    </citation>
    <scope>IDENTIFICATION</scope>
</reference>
<sequence>MALTMQRITAFKSSSSSLSIVHRFNLDRFERFYGTTAYDSFRPRNTPARMQRLAENYMYKMQQKYGLRTKKRLKPKGVHFSKGVPPSLLSDVDEGLKGVLRHRQRVLDKIFMENLTEILSTNPIGEFLKEMDVLITQTEITKDYHILHVYYYCDSTKAKTVLSELIKIKERLRFLLTQKYIMGKVPTIEYIYDLSYDSESKLAERLDSLDLGPQEEHQRVEVGQEFSPPKPDPEPFKPLGTRRRAKALTTFDPNFANYSTNPYENTKAPQRFLVFEYPDDMRLDMFSLDYKNIANKILFNLSKTRSPSQSFNPISDPLPPVDWSSVKPMPRLPPDMNDPAQNFKGRVVMMNKFLIENRKKKQLLAREAKRIKEQMSLEASETLNQALDNIGFTDFYEETGNIESHEDYEYLHSKLDEEENI</sequence>
<evidence type="ECO:0000313" key="2">
    <source>
        <dbReference type="EnsemblMetazoa" id="tetur26g01730.1"/>
    </source>
</evidence>
<dbReference type="InterPro" id="IPR023799">
    <property type="entry name" value="RbfA_dom_sf"/>
</dbReference>
<dbReference type="EnsemblMetazoa" id="tetur26g01730.1">
    <property type="protein sequence ID" value="tetur26g01730.1"/>
    <property type="gene ID" value="tetur26g01730"/>
</dbReference>
<dbReference type="AlphaFoldDB" id="T1KXX7"/>
<feature type="region of interest" description="Disordered" evidence="1">
    <location>
        <begin position="217"/>
        <end position="239"/>
    </location>
</feature>
<dbReference type="PANTHER" id="PTHR14725">
    <property type="entry name" value="RIBOSOME-BINDING FACTOR A, MITOCHONDRIAL-RELATED"/>
    <property type="match status" value="1"/>
</dbReference>
<proteinExistence type="predicted"/>
<organism evidence="2 3">
    <name type="scientific">Tetranychus urticae</name>
    <name type="common">Two-spotted spider mite</name>
    <dbReference type="NCBI Taxonomy" id="32264"/>
    <lineage>
        <taxon>Eukaryota</taxon>
        <taxon>Metazoa</taxon>
        <taxon>Ecdysozoa</taxon>
        <taxon>Arthropoda</taxon>
        <taxon>Chelicerata</taxon>
        <taxon>Arachnida</taxon>
        <taxon>Acari</taxon>
        <taxon>Acariformes</taxon>
        <taxon>Trombidiformes</taxon>
        <taxon>Prostigmata</taxon>
        <taxon>Eleutherengona</taxon>
        <taxon>Raphignathae</taxon>
        <taxon>Tetranychoidea</taxon>
        <taxon>Tetranychidae</taxon>
        <taxon>Tetranychus</taxon>
    </lineage>
</organism>